<dbReference type="AlphaFoldDB" id="U9U424"/>
<feature type="coiled-coil region" evidence="1">
    <location>
        <begin position="21"/>
        <end position="55"/>
    </location>
</feature>
<keyword evidence="1" id="KW-0175">Coiled coil</keyword>
<gene>
    <name evidence="2" type="ORF">GLOINDRAFT_29526</name>
</gene>
<accession>U9U424</accession>
<sequence length="146" mass="17010">MRLQYRNILLLVDNALVHALKEDLNLTNDEIGNKIEDYDDQAVRDEMELQDLINQLLFDDPMDIKEFLHIDDFLKRNEGLSDEKVISMVKSNNNKPETDPNEGELLEIISKREALEYLDDLVVFSEHSLNISSDSTELNLLKKLRH</sequence>
<evidence type="ECO:0000313" key="2">
    <source>
        <dbReference type="EMBL" id="ESA10376.1"/>
    </source>
</evidence>
<dbReference type="EMBL" id="KI287176">
    <property type="protein sequence ID" value="ESA10376.1"/>
    <property type="molecule type" value="Genomic_DNA"/>
</dbReference>
<reference evidence="2" key="1">
    <citation type="submission" date="2013-07" db="EMBL/GenBank/DDBJ databases">
        <title>The genome of an arbuscular mycorrhizal fungus provides insights into the evolution of the oldest plant symbiosis.</title>
        <authorList>
            <consortium name="DOE Joint Genome Institute"/>
            <person name="Tisserant E."/>
            <person name="Malbreil M."/>
            <person name="Kuo A."/>
            <person name="Kohler A."/>
            <person name="Symeonidi A."/>
            <person name="Balestrini R."/>
            <person name="Charron P."/>
            <person name="Duensing N."/>
            <person name="Frei-dit-Frey N."/>
            <person name="Gianinazzi-Pearson V."/>
            <person name="Gilbert B."/>
            <person name="Handa Y."/>
            <person name="Hijri M."/>
            <person name="Kaul R."/>
            <person name="Kawaguchi M."/>
            <person name="Krajinski F."/>
            <person name="Lammers P."/>
            <person name="Lapierre D."/>
            <person name="Masclaux F.G."/>
            <person name="Murat C."/>
            <person name="Morin E."/>
            <person name="Ndikumana S."/>
            <person name="Pagni M."/>
            <person name="Petitpierre D."/>
            <person name="Requena N."/>
            <person name="Rosikiewicz P."/>
            <person name="Riley R."/>
            <person name="Saito K."/>
            <person name="San Clemente H."/>
            <person name="Shapiro H."/>
            <person name="van Tuinen D."/>
            <person name="Becard G."/>
            <person name="Bonfante P."/>
            <person name="Paszkowski U."/>
            <person name="Shachar-Hill Y."/>
            <person name="Young J.P."/>
            <person name="Sanders I.R."/>
            <person name="Henrissat B."/>
            <person name="Rensing S.A."/>
            <person name="Grigoriev I.V."/>
            <person name="Corradi N."/>
            <person name="Roux C."/>
            <person name="Martin F."/>
        </authorList>
    </citation>
    <scope>NUCLEOTIDE SEQUENCE</scope>
    <source>
        <strain evidence="2">DAOM 197198</strain>
    </source>
</reference>
<protein>
    <submittedName>
        <fullName evidence="2">Uncharacterized protein</fullName>
    </submittedName>
</protein>
<name>U9U424_RHIID</name>
<proteinExistence type="predicted"/>
<evidence type="ECO:0000256" key="1">
    <source>
        <dbReference type="SAM" id="Coils"/>
    </source>
</evidence>
<dbReference type="VEuPathDB" id="FungiDB:RhiirFUN_023014"/>
<organism evidence="2">
    <name type="scientific">Rhizophagus irregularis (strain DAOM 181602 / DAOM 197198 / MUCL 43194)</name>
    <name type="common">Arbuscular mycorrhizal fungus</name>
    <name type="synonym">Glomus intraradices</name>
    <dbReference type="NCBI Taxonomy" id="747089"/>
    <lineage>
        <taxon>Eukaryota</taxon>
        <taxon>Fungi</taxon>
        <taxon>Fungi incertae sedis</taxon>
        <taxon>Mucoromycota</taxon>
        <taxon>Glomeromycotina</taxon>
        <taxon>Glomeromycetes</taxon>
        <taxon>Glomerales</taxon>
        <taxon>Glomeraceae</taxon>
        <taxon>Rhizophagus</taxon>
    </lineage>
</organism>
<dbReference type="HOGENOM" id="CLU_1778450_0_0_1"/>